<dbReference type="EMBL" id="FZOF01000019">
    <property type="protein sequence ID" value="SNT27907.1"/>
    <property type="molecule type" value="Genomic_DNA"/>
</dbReference>
<organism evidence="1 2">
    <name type="scientific">Actinacidiphila glaucinigra</name>
    <dbReference type="NCBI Taxonomy" id="235986"/>
    <lineage>
        <taxon>Bacteria</taxon>
        <taxon>Bacillati</taxon>
        <taxon>Actinomycetota</taxon>
        <taxon>Actinomycetes</taxon>
        <taxon>Kitasatosporales</taxon>
        <taxon>Streptomycetaceae</taxon>
        <taxon>Actinacidiphila</taxon>
    </lineage>
</organism>
<dbReference type="InterPro" id="IPR009078">
    <property type="entry name" value="Ferritin-like_SF"/>
</dbReference>
<protein>
    <submittedName>
        <fullName evidence="1">p-aminobenzoate N-oxygenase AurF</fullName>
    </submittedName>
</protein>
<accession>A0A239LB88</accession>
<reference evidence="1 2" key="1">
    <citation type="submission" date="2017-06" db="EMBL/GenBank/DDBJ databases">
        <authorList>
            <person name="Kim H.J."/>
            <person name="Triplett B.A."/>
        </authorList>
    </citation>
    <scope>NUCLEOTIDE SEQUENCE [LARGE SCALE GENOMIC DNA]</scope>
    <source>
        <strain evidence="1 2">CGMCC 4.1858</strain>
    </source>
</reference>
<gene>
    <name evidence="1" type="ORF">SAMN05216252_11939</name>
</gene>
<dbReference type="AlphaFoldDB" id="A0A239LB88"/>
<dbReference type="Proteomes" id="UP000198280">
    <property type="component" value="Unassembled WGS sequence"/>
</dbReference>
<keyword evidence="2" id="KW-1185">Reference proteome</keyword>
<dbReference type="Gene3D" id="1.10.620.20">
    <property type="entry name" value="Ribonucleotide Reductase, subunit A"/>
    <property type="match status" value="1"/>
</dbReference>
<proteinExistence type="predicted"/>
<dbReference type="SUPFAM" id="SSF47240">
    <property type="entry name" value="Ferritin-like"/>
    <property type="match status" value="1"/>
</dbReference>
<dbReference type="OrthoDB" id="786532at2"/>
<evidence type="ECO:0000313" key="2">
    <source>
        <dbReference type="Proteomes" id="UP000198280"/>
    </source>
</evidence>
<dbReference type="Pfam" id="PF11583">
    <property type="entry name" value="AurF"/>
    <property type="match status" value="1"/>
</dbReference>
<dbReference type="GO" id="GO:0016491">
    <property type="term" value="F:oxidoreductase activity"/>
    <property type="evidence" value="ECO:0007669"/>
    <property type="project" value="InterPro"/>
</dbReference>
<name>A0A239LB88_9ACTN</name>
<dbReference type="InterPro" id="IPR012348">
    <property type="entry name" value="RNR-like"/>
</dbReference>
<evidence type="ECO:0000313" key="1">
    <source>
        <dbReference type="EMBL" id="SNT27907.1"/>
    </source>
</evidence>
<sequence length="307" mass="34520">MTSELLKPDPKADPAARQTKKAAQLLIASARHSYDPLVDIDWDAPLAEGKWFLAEKRCSLYGTELWDSLGTEQKMLLSREELAASVAVGVWTEHVLLHLVSRYVYKRDVSTPQVQFALTEVADEVRHMIMFARLVEKTGAEIYPTPPKTLRSGLLLKTFAPVPALWALILLTEEFFDRFQREQSGDETIQPVVRAVARIHVVEEARHISFARTELERFVPTLSRARLGALRRLLAGIVAGMRKDRYNPLMYQRAGLDPKTAVAAARANPNNIENAKYGGQRIAAYYQQIGLIGGPSEKVWREAGWLS</sequence>
<dbReference type="InterPro" id="IPR025859">
    <property type="entry name" value="AurF/CmlI"/>
</dbReference>
<dbReference type="RefSeq" id="WP_089226901.1">
    <property type="nucleotide sequence ID" value="NZ_FZOF01000019.1"/>
</dbReference>